<evidence type="ECO:0000256" key="2">
    <source>
        <dbReference type="ARBA" id="ARBA00005201"/>
    </source>
</evidence>
<comment type="pathway">
    <text evidence="2">Cofactor biosynthesis; FMN biosynthesis; FMN from riboflavin (ATP route): step 1/1.</text>
</comment>
<evidence type="ECO:0000256" key="14">
    <source>
        <dbReference type="ARBA" id="ARBA00022840"/>
    </source>
</evidence>
<dbReference type="EC" id="2.7.7.2" evidence="5"/>
<sequence>MSPEDQLNQYAAGQDTVLTIGTFDGVHIGHQAILGQLRVECELTGLMPTVVTFRNHPRSVLMPGENTDQIISLDDRLLLLKKNGVRHIVVLDFTLEFSKLRAREFIVYLIRHLRMRSLVIGPDFTLGFKREGDVTKLEELSKELGFSLRIVDPKILGELSVRSRILRQMILTGDVKTARDMMGRPFVLKGIVGVGDRRGRELGFPTANLQPEQGLVIPGNGIYAARTKISGKLLPTVVSVGVRPTFGGGYRTIEAYIMNFDENIYDVWIELEFVDFIREEIKFDSVEGLIKQMHHDVQSSRLILDR</sequence>
<evidence type="ECO:0000256" key="6">
    <source>
        <dbReference type="ARBA" id="ARBA00018483"/>
    </source>
</evidence>
<dbReference type="GO" id="GO:0009231">
    <property type="term" value="P:riboflavin biosynthetic process"/>
    <property type="evidence" value="ECO:0007669"/>
    <property type="project" value="InterPro"/>
</dbReference>
<dbReference type="EC" id="2.7.1.26" evidence="4"/>
<dbReference type="NCBIfam" id="NF004162">
    <property type="entry name" value="PRK05627.1-5"/>
    <property type="match status" value="1"/>
</dbReference>
<evidence type="ECO:0000256" key="3">
    <source>
        <dbReference type="ARBA" id="ARBA00010214"/>
    </source>
</evidence>
<feature type="non-terminal residue" evidence="17">
    <location>
        <position position="306"/>
    </location>
</feature>
<keyword evidence="13" id="KW-0274">FAD</keyword>
<keyword evidence="15" id="KW-0511">Multifunctional enzyme</keyword>
<proteinExistence type="inferred from homology"/>
<feature type="domain" description="Riboflavin kinase" evidence="16">
    <location>
        <begin position="181"/>
        <end position="305"/>
    </location>
</feature>
<dbReference type="FunFam" id="2.40.30.30:FF:000003">
    <property type="entry name" value="Riboflavin biosynthesis protein"/>
    <property type="match status" value="1"/>
</dbReference>
<keyword evidence="10" id="KW-0548">Nucleotidyltransferase</keyword>
<accession>A0A382FVF6</accession>
<dbReference type="GO" id="GO:0003919">
    <property type="term" value="F:FMN adenylyltransferase activity"/>
    <property type="evidence" value="ECO:0007669"/>
    <property type="project" value="UniProtKB-EC"/>
</dbReference>
<dbReference type="SUPFAM" id="SSF82114">
    <property type="entry name" value="Riboflavin kinase-like"/>
    <property type="match status" value="1"/>
</dbReference>
<keyword evidence="8" id="KW-0288">FMN</keyword>
<evidence type="ECO:0000256" key="4">
    <source>
        <dbReference type="ARBA" id="ARBA00012105"/>
    </source>
</evidence>
<dbReference type="NCBIfam" id="TIGR00083">
    <property type="entry name" value="ribF"/>
    <property type="match status" value="1"/>
</dbReference>
<keyword evidence="12" id="KW-0418">Kinase</keyword>
<dbReference type="SMART" id="SM00904">
    <property type="entry name" value="Flavokinase"/>
    <property type="match status" value="1"/>
</dbReference>
<reference evidence="17" key="1">
    <citation type="submission" date="2018-05" db="EMBL/GenBank/DDBJ databases">
        <authorList>
            <person name="Lanie J.A."/>
            <person name="Ng W.-L."/>
            <person name="Kazmierczak K.M."/>
            <person name="Andrzejewski T.M."/>
            <person name="Davidsen T.M."/>
            <person name="Wayne K.J."/>
            <person name="Tettelin H."/>
            <person name="Glass J.I."/>
            <person name="Rusch D."/>
            <person name="Podicherti R."/>
            <person name="Tsui H.-C.T."/>
            <person name="Winkler M.E."/>
        </authorList>
    </citation>
    <scope>NUCLEOTIDE SEQUENCE</scope>
</reference>
<evidence type="ECO:0000313" key="17">
    <source>
        <dbReference type="EMBL" id="SVB66619.1"/>
    </source>
</evidence>
<evidence type="ECO:0000256" key="8">
    <source>
        <dbReference type="ARBA" id="ARBA00022643"/>
    </source>
</evidence>
<protein>
    <recommendedName>
        <fullName evidence="6">Bifunctional riboflavin kinase/FMN adenylyltransferase</fullName>
        <ecNumber evidence="4">2.7.1.26</ecNumber>
        <ecNumber evidence="5">2.7.7.2</ecNumber>
    </recommendedName>
</protein>
<dbReference type="PANTHER" id="PTHR22749">
    <property type="entry name" value="RIBOFLAVIN KINASE/FMN ADENYLYLTRANSFERASE"/>
    <property type="match status" value="1"/>
</dbReference>
<dbReference type="InterPro" id="IPR002606">
    <property type="entry name" value="Riboflavin_kinase_bac"/>
</dbReference>
<organism evidence="17">
    <name type="scientific">marine metagenome</name>
    <dbReference type="NCBI Taxonomy" id="408172"/>
    <lineage>
        <taxon>unclassified sequences</taxon>
        <taxon>metagenomes</taxon>
        <taxon>ecological metagenomes</taxon>
    </lineage>
</organism>
<evidence type="ECO:0000256" key="7">
    <source>
        <dbReference type="ARBA" id="ARBA00022630"/>
    </source>
</evidence>
<dbReference type="CDD" id="cd02064">
    <property type="entry name" value="FAD_synthetase_N"/>
    <property type="match status" value="1"/>
</dbReference>
<dbReference type="AlphaFoldDB" id="A0A382FVF6"/>
<keyword evidence="11" id="KW-0547">Nucleotide-binding</keyword>
<keyword evidence="7" id="KW-0285">Flavoprotein</keyword>
<evidence type="ECO:0000256" key="12">
    <source>
        <dbReference type="ARBA" id="ARBA00022777"/>
    </source>
</evidence>
<dbReference type="GO" id="GO:0006747">
    <property type="term" value="P:FAD biosynthetic process"/>
    <property type="evidence" value="ECO:0007669"/>
    <property type="project" value="UniProtKB-UniPathway"/>
</dbReference>
<dbReference type="Gene3D" id="3.40.50.620">
    <property type="entry name" value="HUPs"/>
    <property type="match status" value="1"/>
</dbReference>
<name>A0A382FVF6_9ZZZZ</name>
<dbReference type="Pfam" id="PF06574">
    <property type="entry name" value="FAD_syn"/>
    <property type="match status" value="1"/>
</dbReference>
<evidence type="ECO:0000256" key="10">
    <source>
        <dbReference type="ARBA" id="ARBA00022695"/>
    </source>
</evidence>
<evidence type="ECO:0000256" key="15">
    <source>
        <dbReference type="ARBA" id="ARBA00023268"/>
    </source>
</evidence>
<comment type="pathway">
    <text evidence="1">Cofactor biosynthesis; FAD biosynthesis; FAD from FMN: step 1/1.</text>
</comment>
<evidence type="ECO:0000256" key="13">
    <source>
        <dbReference type="ARBA" id="ARBA00022827"/>
    </source>
</evidence>
<keyword evidence="9" id="KW-0808">Transferase</keyword>
<keyword evidence="14" id="KW-0067">ATP-binding</keyword>
<gene>
    <name evidence="17" type="ORF">METZ01_LOCUS219473</name>
</gene>
<dbReference type="Gene3D" id="2.40.30.30">
    <property type="entry name" value="Riboflavin kinase-like"/>
    <property type="match status" value="1"/>
</dbReference>
<dbReference type="GO" id="GO:0008531">
    <property type="term" value="F:riboflavin kinase activity"/>
    <property type="evidence" value="ECO:0007669"/>
    <property type="project" value="UniProtKB-EC"/>
</dbReference>
<dbReference type="InterPro" id="IPR023468">
    <property type="entry name" value="Riboflavin_kinase"/>
</dbReference>
<dbReference type="GO" id="GO:0009398">
    <property type="term" value="P:FMN biosynthetic process"/>
    <property type="evidence" value="ECO:0007669"/>
    <property type="project" value="UniProtKB-UniPathway"/>
</dbReference>
<dbReference type="InterPro" id="IPR015864">
    <property type="entry name" value="FAD_synthase"/>
</dbReference>
<dbReference type="InterPro" id="IPR023465">
    <property type="entry name" value="Riboflavin_kinase_dom_sf"/>
</dbReference>
<dbReference type="PIRSF" id="PIRSF004491">
    <property type="entry name" value="FAD_Synth"/>
    <property type="match status" value="1"/>
</dbReference>
<evidence type="ECO:0000256" key="11">
    <source>
        <dbReference type="ARBA" id="ARBA00022741"/>
    </source>
</evidence>
<dbReference type="EMBL" id="UINC01051906">
    <property type="protein sequence ID" value="SVB66619.1"/>
    <property type="molecule type" value="Genomic_DNA"/>
</dbReference>
<dbReference type="InterPro" id="IPR014729">
    <property type="entry name" value="Rossmann-like_a/b/a_fold"/>
</dbReference>
<dbReference type="GO" id="GO:0005524">
    <property type="term" value="F:ATP binding"/>
    <property type="evidence" value="ECO:0007669"/>
    <property type="project" value="UniProtKB-KW"/>
</dbReference>
<evidence type="ECO:0000259" key="16">
    <source>
        <dbReference type="SMART" id="SM00904"/>
    </source>
</evidence>
<dbReference type="UniPathway" id="UPA00276">
    <property type="reaction ID" value="UER00406"/>
</dbReference>
<dbReference type="Pfam" id="PF01687">
    <property type="entry name" value="Flavokinase"/>
    <property type="match status" value="1"/>
</dbReference>
<dbReference type="UniPathway" id="UPA00277">
    <property type="reaction ID" value="UER00407"/>
</dbReference>
<dbReference type="PANTHER" id="PTHR22749:SF6">
    <property type="entry name" value="RIBOFLAVIN KINASE"/>
    <property type="match status" value="1"/>
</dbReference>
<dbReference type="InterPro" id="IPR015865">
    <property type="entry name" value="Riboflavin_kinase_bac/euk"/>
</dbReference>
<evidence type="ECO:0000256" key="9">
    <source>
        <dbReference type="ARBA" id="ARBA00022679"/>
    </source>
</evidence>
<evidence type="ECO:0000256" key="1">
    <source>
        <dbReference type="ARBA" id="ARBA00004726"/>
    </source>
</evidence>
<dbReference type="SUPFAM" id="SSF52374">
    <property type="entry name" value="Nucleotidylyl transferase"/>
    <property type="match status" value="1"/>
</dbReference>
<evidence type="ECO:0000256" key="5">
    <source>
        <dbReference type="ARBA" id="ARBA00012393"/>
    </source>
</evidence>
<comment type="similarity">
    <text evidence="3">Belongs to the RibF family.</text>
</comment>